<protein>
    <submittedName>
        <fullName evidence="1">Uncharacterized protein</fullName>
    </submittedName>
</protein>
<evidence type="ECO:0000313" key="2">
    <source>
        <dbReference type="Proteomes" id="UP000239735"/>
    </source>
</evidence>
<name>A0A2N9L241_9BACT</name>
<accession>A0A2N9L241</accession>
<gene>
    <name evidence="1" type="ORF">SBA5_10083</name>
</gene>
<reference evidence="2" key="1">
    <citation type="submission" date="2018-02" db="EMBL/GenBank/DDBJ databases">
        <authorList>
            <person name="Hausmann B."/>
        </authorList>
    </citation>
    <scope>NUCLEOTIDE SEQUENCE [LARGE SCALE GENOMIC DNA]</scope>
    <source>
        <strain evidence="2">Peat soil MAG SbA5</strain>
    </source>
</reference>
<sequence length="40" mass="4209">MLRHKAGYSGAREADHCATLTTTAGPLGRDFGFSIGDVDL</sequence>
<dbReference type="Proteomes" id="UP000239735">
    <property type="component" value="Unassembled WGS sequence"/>
</dbReference>
<dbReference type="AlphaFoldDB" id="A0A2N9L241"/>
<dbReference type="EMBL" id="OKRB01000001">
    <property type="protein sequence ID" value="SPE17397.1"/>
    <property type="molecule type" value="Genomic_DNA"/>
</dbReference>
<evidence type="ECO:0000313" key="1">
    <source>
        <dbReference type="EMBL" id="SPE17397.1"/>
    </source>
</evidence>
<organism evidence="1 2">
    <name type="scientific">Candidatus Sulfuritelmatomonas gaucii</name>
    <dbReference type="NCBI Taxonomy" id="2043161"/>
    <lineage>
        <taxon>Bacteria</taxon>
        <taxon>Pseudomonadati</taxon>
        <taxon>Acidobacteriota</taxon>
        <taxon>Terriglobia</taxon>
        <taxon>Terriglobales</taxon>
        <taxon>Acidobacteriaceae</taxon>
        <taxon>Candidatus Sulfuritelmatomonas</taxon>
    </lineage>
</organism>
<proteinExistence type="predicted"/>